<accession>A0ACC2FEE5</accession>
<gene>
    <name evidence="1" type="ORF">DPEC_G00306470</name>
</gene>
<dbReference type="EMBL" id="CM055756">
    <property type="protein sequence ID" value="KAJ7989625.1"/>
    <property type="molecule type" value="Genomic_DNA"/>
</dbReference>
<organism evidence="1 2">
    <name type="scientific">Dallia pectoralis</name>
    <name type="common">Alaska blackfish</name>
    <dbReference type="NCBI Taxonomy" id="75939"/>
    <lineage>
        <taxon>Eukaryota</taxon>
        <taxon>Metazoa</taxon>
        <taxon>Chordata</taxon>
        <taxon>Craniata</taxon>
        <taxon>Vertebrata</taxon>
        <taxon>Euteleostomi</taxon>
        <taxon>Actinopterygii</taxon>
        <taxon>Neopterygii</taxon>
        <taxon>Teleostei</taxon>
        <taxon>Protacanthopterygii</taxon>
        <taxon>Esociformes</taxon>
        <taxon>Umbridae</taxon>
        <taxon>Dallia</taxon>
    </lineage>
</organism>
<keyword evidence="2" id="KW-1185">Reference proteome</keyword>
<proteinExistence type="predicted"/>
<evidence type="ECO:0000313" key="2">
    <source>
        <dbReference type="Proteomes" id="UP001157502"/>
    </source>
</evidence>
<evidence type="ECO:0000313" key="1">
    <source>
        <dbReference type="EMBL" id="KAJ7989625.1"/>
    </source>
</evidence>
<name>A0ACC2FEE5_DALPE</name>
<protein>
    <submittedName>
        <fullName evidence="1">Uncharacterized protein</fullName>
    </submittedName>
</protein>
<comment type="caution">
    <text evidence="1">The sequence shown here is derived from an EMBL/GenBank/DDBJ whole genome shotgun (WGS) entry which is preliminary data.</text>
</comment>
<dbReference type="Proteomes" id="UP001157502">
    <property type="component" value="Chromosome 29"/>
</dbReference>
<reference evidence="1" key="1">
    <citation type="submission" date="2021-05" db="EMBL/GenBank/DDBJ databases">
        <authorList>
            <person name="Pan Q."/>
            <person name="Jouanno E."/>
            <person name="Zahm M."/>
            <person name="Klopp C."/>
            <person name="Cabau C."/>
            <person name="Louis A."/>
            <person name="Berthelot C."/>
            <person name="Parey E."/>
            <person name="Roest Crollius H."/>
            <person name="Montfort J."/>
            <person name="Robinson-Rechavi M."/>
            <person name="Bouchez O."/>
            <person name="Lampietro C."/>
            <person name="Lopez Roques C."/>
            <person name="Donnadieu C."/>
            <person name="Postlethwait J."/>
            <person name="Bobe J."/>
            <person name="Dillon D."/>
            <person name="Chandos A."/>
            <person name="von Hippel F."/>
            <person name="Guiguen Y."/>
        </authorList>
    </citation>
    <scope>NUCLEOTIDE SEQUENCE</scope>
    <source>
        <strain evidence="1">YG-Jan2019</strain>
    </source>
</reference>
<sequence>MSPKPQLPRIQSPSSSPISPQPVPLSSFRLLSTPYEGPCGHYALGAETQPSPTVLSFPALIFRPSRGRGLALSCLSARQFYLSITEPSALDVAARATALIPYQPASHPSRRCLSRQIHHPPICLHCLYAGMISRRRAAREREERGGVEGEKEGEKEGEGRAGGG</sequence>